<dbReference type="RefSeq" id="WP_110369559.1">
    <property type="nucleotide sequence ID" value="NZ_CP029287.2"/>
</dbReference>
<dbReference type="STRING" id="1293036.GCA_001315825_02754"/>
<dbReference type="InterPro" id="IPR007981">
    <property type="entry name" value="Peptidase_A5"/>
</dbReference>
<protein>
    <recommendedName>
        <fullName evidence="5">Thermopsin</fullName>
    </recommendedName>
</protein>
<accession>A0A2U9IWC6</accession>
<reference evidence="4" key="2">
    <citation type="submission" date="2020-03" db="EMBL/GenBank/DDBJ databases">
        <title>Complete Genome Sequences of Extremely Thermoacidophilic, Metal-Mobilizing Type-Strain Members of the Archaeal Family Sulfolobaceae: Acidianus brierleyi DSM-1651T, Acidianus sulfidivorans DSM-18786T, Metallosphaera hakonensis DSM-7519T, and Metallosphaera prunae DSM-10039T.</title>
        <authorList>
            <person name="Counts J.A."/>
            <person name="Kelly R.M."/>
        </authorList>
    </citation>
    <scope>NUCLEOTIDE SEQUENCE [LARGE SCALE GENOMIC DNA]</scope>
    <source>
        <strain evidence="4">HO1-1</strain>
    </source>
</reference>
<keyword evidence="2" id="KW-1133">Transmembrane helix</keyword>
<dbReference type="Pfam" id="PF05317">
    <property type="entry name" value="Thermopsin"/>
    <property type="match status" value="1"/>
</dbReference>
<dbReference type="OrthoDB" id="34640at2157"/>
<gene>
    <name evidence="3" type="ORF">DFR87_11440</name>
</gene>
<keyword evidence="4" id="KW-1185">Reference proteome</keyword>
<proteinExistence type="predicted"/>
<evidence type="ECO:0000256" key="2">
    <source>
        <dbReference type="SAM" id="Phobius"/>
    </source>
</evidence>
<keyword evidence="2" id="KW-0812">Transmembrane</keyword>
<feature type="compositionally biased region" description="Low complexity" evidence="1">
    <location>
        <begin position="543"/>
        <end position="560"/>
    </location>
</feature>
<evidence type="ECO:0000256" key="1">
    <source>
        <dbReference type="SAM" id="MobiDB-lite"/>
    </source>
</evidence>
<organism evidence="3 4">
    <name type="scientific">Metallosphaera hakonensis JCM 8857 = DSM 7519</name>
    <dbReference type="NCBI Taxonomy" id="1293036"/>
    <lineage>
        <taxon>Archaea</taxon>
        <taxon>Thermoproteota</taxon>
        <taxon>Thermoprotei</taxon>
        <taxon>Sulfolobales</taxon>
        <taxon>Sulfolobaceae</taxon>
        <taxon>Metallosphaera</taxon>
    </lineage>
</organism>
<feature type="transmembrane region" description="Helical" evidence="2">
    <location>
        <begin position="572"/>
        <end position="593"/>
    </location>
</feature>
<sequence length="603" mass="66885">MKWLFTVMLVLSIFSSSVLMNGQTNYTTLDAGYYQVHTIVVNTTEVISYSWNSTGLLAVMAMNNTQLQQFLNGSNRYFEGLTIITSSYHNELLLSPGTYYLVFYAFMEQVSFDYSVKLMPAQVSYVLPPGYREYYFLNLSYPFHLTLDLISNQSFSIKLYNENKTILENKSTSDVPLTYINETLTLPQGNYSILVDNPDSSPMAVYSMITYSSAYPNPLSFNRTVYPMGIASYGLYNRSGVPVPYSIKASSVIGFANITSILAYNSTARELNVSPYSASLQLNVPLLLFNGRENQTYWAQNVVTFITNESALCFESSILNVTNKNSTLTNFTVQGRGGVYPPFNNGFYYIYKTRSFHYSTPLSFLLSINVSIVKKLGVKLTFNVRGMQNGSLLNSSWDTYDSVLILDPAVTQAYLYVNGNSSPPYLNFYDAELVFGGGGNGATAYFENLSAYLSLFYFNGSLHPFPSVYSIGGDTAETASNAHVTLVGGYAYVSKGEDDPELLTNEYNSSIPIIVKIVPSHQSNTTKLQNTTTTNVTNTTKVTNTTRTSPVSTQNQTPTTQIPPTPSHQSSFSLPLVLGIAGVVIVVIIVFLVNRFRKPDLNI</sequence>
<reference evidence="3 4" key="1">
    <citation type="submission" date="2018-05" db="EMBL/GenBank/DDBJ databases">
        <title>Complete Genome Sequences of Extremely Thermoacidophilic, Metal-Mobilizing Type-Strain Members of the Archaeal Family Sulfolobaceae: Acidianus brierleyi DSM-1651T, Acidianus sulfidivorans DSM-18786T, Metallosphaera hakonensis DSM-7519T, and Metallosphaera prunae DSM-10039T.</title>
        <authorList>
            <person name="Counts J.A."/>
            <person name="Kelly R.M."/>
        </authorList>
    </citation>
    <scope>NUCLEOTIDE SEQUENCE [LARGE SCALE GENOMIC DNA]</scope>
    <source>
        <strain evidence="3 4">HO1-1</strain>
    </source>
</reference>
<evidence type="ECO:0008006" key="5">
    <source>
        <dbReference type="Google" id="ProtNLM"/>
    </source>
</evidence>
<name>A0A2U9IWC6_9CREN</name>
<reference evidence="4" key="3">
    <citation type="submission" date="2020-03" db="EMBL/GenBank/DDBJ databases">
        <title>Sequencing and Assembly of Multiple Reported Metal-Biooxidizing Members of the Extremely Thermoacidophilic Archaeal Family Sulfolobaceae.</title>
        <authorList>
            <person name="Counts J.A."/>
            <person name="Kelly R.M."/>
        </authorList>
    </citation>
    <scope>NUCLEOTIDE SEQUENCE [LARGE SCALE GENOMIC DNA]</scope>
    <source>
        <strain evidence="4">HO1-1</strain>
    </source>
</reference>
<evidence type="ECO:0000313" key="4">
    <source>
        <dbReference type="Proteomes" id="UP000247586"/>
    </source>
</evidence>
<dbReference type="AlphaFoldDB" id="A0A2U9IWC6"/>
<keyword evidence="2" id="KW-0472">Membrane</keyword>
<dbReference type="Proteomes" id="UP000247586">
    <property type="component" value="Chromosome"/>
</dbReference>
<dbReference type="GeneID" id="36835964"/>
<dbReference type="EMBL" id="CP029287">
    <property type="protein sequence ID" value="AWS00198.1"/>
    <property type="molecule type" value="Genomic_DNA"/>
</dbReference>
<dbReference type="KEGG" id="mhk:DFR87_11440"/>
<evidence type="ECO:0000313" key="3">
    <source>
        <dbReference type="EMBL" id="AWS00198.1"/>
    </source>
</evidence>
<feature type="region of interest" description="Disordered" evidence="1">
    <location>
        <begin position="543"/>
        <end position="568"/>
    </location>
</feature>